<dbReference type="Proteomes" id="UP001501243">
    <property type="component" value="Unassembled WGS sequence"/>
</dbReference>
<accession>A0ABP8QU65</accession>
<proteinExistence type="predicted"/>
<name>A0ABP8QU65_9BACT</name>
<reference evidence="2" key="1">
    <citation type="journal article" date="2019" name="Int. J. Syst. Evol. Microbiol.">
        <title>The Global Catalogue of Microorganisms (GCM) 10K type strain sequencing project: providing services to taxonomists for standard genome sequencing and annotation.</title>
        <authorList>
            <consortium name="The Broad Institute Genomics Platform"/>
            <consortium name="The Broad Institute Genome Sequencing Center for Infectious Disease"/>
            <person name="Wu L."/>
            <person name="Ma J."/>
        </authorList>
    </citation>
    <scope>NUCLEOTIDE SEQUENCE [LARGE SCALE GENOMIC DNA]</scope>
    <source>
        <strain evidence="2">JCM 17841</strain>
    </source>
</reference>
<keyword evidence="2" id="KW-1185">Reference proteome</keyword>
<organism evidence="1 2">
    <name type="scientific">Hymenobacter ginsengisoli</name>
    <dbReference type="NCBI Taxonomy" id="1051626"/>
    <lineage>
        <taxon>Bacteria</taxon>
        <taxon>Pseudomonadati</taxon>
        <taxon>Bacteroidota</taxon>
        <taxon>Cytophagia</taxon>
        <taxon>Cytophagales</taxon>
        <taxon>Hymenobacteraceae</taxon>
        <taxon>Hymenobacter</taxon>
    </lineage>
</organism>
<evidence type="ECO:0000313" key="2">
    <source>
        <dbReference type="Proteomes" id="UP001501243"/>
    </source>
</evidence>
<sequence length="56" mass="6529">MTWLEVVLCGLLLAAVGLVLVVHRRYLALQRKHKVLQRLYEKAEQQLSTLWTSKKP</sequence>
<comment type="caution">
    <text evidence="1">The sequence shown here is derived from an EMBL/GenBank/DDBJ whole genome shotgun (WGS) entry which is preliminary data.</text>
</comment>
<gene>
    <name evidence="1" type="ORF">GCM10023172_42680</name>
</gene>
<evidence type="ECO:0000313" key="1">
    <source>
        <dbReference type="EMBL" id="GAA4509337.1"/>
    </source>
</evidence>
<dbReference type="EMBL" id="BAABGQ010000016">
    <property type="protein sequence ID" value="GAA4509337.1"/>
    <property type="molecule type" value="Genomic_DNA"/>
</dbReference>
<protein>
    <submittedName>
        <fullName evidence="1">Uncharacterized protein</fullName>
    </submittedName>
</protein>